<reference evidence="1" key="1">
    <citation type="submission" date="2021-01" db="EMBL/GenBank/DDBJ databases">
        <authorList>
            <consortium name="Genoscope - CEA"/>
            <person name="William W."/>
        </authorList>
    </citation>
    <scope>NUCLEOTIDE SEQUENCE</scope>
</reference>
<dbReference type="EMBL" id="CAJJDN010000014">
    <property type="protein sequence ID" value="CAD8060140.1"/>
    <property type="molecule type" value="Genomic_DNA"/>
</dbReference>
<protein>
    <submittedName>
        <fullName evidence="1">Uncharacterized protein</fullName>
    </submittedName>
</protein>
<accession>A0A8S1KXB6</accession>
<evidence type="ECO:0000313" key="1">
    <source>
        <dbReference type="EMBL" id="CAD8060140.1"/>
    </source>
</evidence>
<dbReference type="AlphaFoldDB" id="A0A8S1KXB6"/>
<name>A0A8S1KXB6_9CILI</name>
<evidence type="ECO:0000313" key="2">
    <source>
        <dbReference type="Proteomes" id="UP000692954"/>
    </source>
</evidence>
<keyword evidence="2" id="KW-1185">Reference proteome</keyword>
<dbReference type="OrthoDB" id="284369at2759"/>
<organism evidence="1 2">
    <name type="scientific">Paramecium sonneborni</name>
    <dbReference type="NCBI Taxonomy" id="65129"/>
    <lineage>
        <taxon>Eukaryota</taxon>
        <taxon>Sar</taxon>
        <taxon>Alveolata</taxon>
        <taxon>Ciliophora</taxon>
        <taxon>Intramacronucleata</taxon>
        <taxon>Oligohymenophorea</taxon>
        <taxon>Peniculida</taxon>
        <taxon>Parameciidae</taxon>
        <taxon>Paramecium</taxon>
    </lineage>
</organism>
<gene>
    <name evidence="1" type="ORF">PSON_ATCC_30995.1.T0140119</name>
</gene>
<proteinExistence type="predicted"/>
<sequence>MSQYSFCSPKPRFMQVKMDESEQRSLSREYKKRSDFFSPFQRPLASRPQTIDSKAQGNMAIRCNSRKQRQYSLQSSEIGGLVKDVQLVDYLFQLKNRQQDRYKMSILKLHEKKIRVWQNYKFPELFQSTNKKSDTFDSLIIFDKKKEKIFNNIS</sequence>
<comment type="caution">
    <text evidence="1">The sequence shown here is derived from an EMBL/GenBank/DDBJ whole genome shotgun (WGS) entry which is preliminary data.</text>
</comment>
<dbReference type="Proteomes" id="UP000692954">
    <property type="component" value="Unassembled WGS sequence"/>
</dbReference>